<organism evidence="2 3">
    <name type="scientific">Sediminitomix flava</name>
    <dbReference type="NCBI Taxonomy" id="379075"/>
    <lineage>
        <taxon>Bacteria</taxon>
        <taxon>Pseudomonadati</taxon>
        <taxon>Bacteroidota</taxon>
        <taxon>Cytophagia</taxon>
        <taxon>Cytophagales</taxon>
        <taxon>Flammeovirgaceae</taxon>
        <taxon>Sediminitomix</taxon>
    </lineage>
</organism>
<feature type="transmembrane region" description="Helical" evidence="1">
    <location>
        <begin position="871"/>
        <end position="901"/>
    </location>
</feature>
<dbReference type="Gene3D" id="1.20.1640.10">
    <property type="entry name" value="Multidrug efflux transporter AcrB transmembrane domain"/>
    <property type="match status" value="2"/>
</dbReference>
<dbReference type="PANTHER" id="PTHR32063:SF33">
    <property type="entry name" value="RND SUPERFAMILY EFFLUX PUMP PERMEASE COMPONENT"/>
    <property type="match status" value="1"/>
</dbReference>
<dbReference type="EMBL" id="QGDO01000002">
    <property type="protein sequence ID" value="PWJ42823.1"/>
    <property type="molecule type" value="Genomic_DNA"/>
</dbReference>
<evidence type="ECO:0000313" key="2">
    <source>
        <dbReference type="EMBL" id="PWJ42823.1"/>
    </source>
</evidence>
<dbReference type="Gene3D" id="3.30.70.1430">
    <property type="entry name" value="Multidrug efflux transporter AcrB pore domain"/>
    <property type="match status" value="2"/>
</dbReference>
<dbReference type="SUPFAM" id="SSF82693">
    <property type="entry name" value="Multidrug efflux transporter AcrB pore domain, PN1, PN2, PC1 and PC2 subdomains"/>
    <property type="match status" value="1"/>
</dbReference>
<keyword evidence="1" id="KW-1133">Transmembrane helix</keyword>
<feature type="transmembrane region" description="Helical" evidence="1">
    <location>
        <begin position="963"/>
        <end position="982"/>
    </location>
</feature>
<dbReference type="Proteomes" id="UP000245535">
    <property type="component" value="Unassembled WGS sequence"/>
</dbReference>
<dbReference type="PRINTS" id="PR00702">
    <property type="entry name" value="ACRIFLAVINRP"/>
</dbReference>
<dbReference type="Gene3D" id="3.30.2090.10">
    <property type="entry name" value="Multidrug efflux transporter AcrB TolC docking domain, DN and DC subdomains"/>
    <property type="match status" value="2"/>
</dbReference>
<evidence type="ECO:0000256" key="1">
    <source>
        <dbReference type="SAM" id="Phobius"/>
    </source>
</evidence>
<dbReference type="GO" id="GO:0042910">
    <property type="term" value="F:xenobiotic transmembrane transporter activity"/>
    <property type="evidence" value="ECO:0007669"/>
    <property type="project" value="TreeGrafter"/>
</dbReference>
<gene>
    <name evidence="2" type="ORF">BC781_102369</name>
</gene>
<feature type="transmembrane region" description="Helical" evidence="1">
    <location>
        <begin position="462"/>
        <end position="483"/>
    </location>
</feature>
<protein>
    <submittedName>
        <fullName evidence="2">Multidrug efflux pump subunit AcrB</fullName>
    </submittedName>
</protein>
<keyword evidence="1" id="KW-0812">Transmembrane</keyword>
<proteinExistence type="predicted"/>
<dbReference type="Gene3D" id="3.30.70.1440">
    <property type="entry name" value="Multidrug efflux transporter AcrB pore domain"/>
    <property type="match status" value="1"/>
</dbReference>
<dbReference type="Pfam" id="PF00873">
    <property type="entry name" value="ACR_tran"/>
    <property type="match status" value="1"/>
</dbReference>
<dbReference type="RefSeq" id="WP_109616946.1">
    <property type="nucleotide sequence ID" value="NZ_QGDO01000002.1"/>
</dbReference>
<dbReference type="Gene3D" id="3.30.70.1320">
    <property type="entry name" value="Multidrug efflux transporter AcrB pore domain like"/>
    <property type="match status" value="1"/>
</dbReference>
<accession>A0A315ZCJ8</accession>
<feature type="transmembrane region" description="Helical" evidence="1">
    <location>
        <begin position="12"/>
        <end position="31"/>
    </location>
</feature>
<dbReference type="GO" id="GO:0005886">
    <property type="term" value="C:plasma membrane"/>
    <property type="evidence" value="ECO:0007669"/>
    <property type="project" value="TreeGrafter"/>
</dbReference>
<dbReference type="OrthoDB" id="9798415at2"/>
<keyword evidence="1" id="KW-0472">Membrane</keyword>
<dbReference type="SUPFAM" id="SSF82714">
    <property type="entry name" value="Multidrug efflux transporter AcrB TolC docking domain, DN and DC subdomains"/>
    <property type="match status" value="2"/>
</dbReference>
<dbReference type="PANTHER" id="PTHR32063">
    <property type="match status" value="1"/>
</dbReference>
<feature type="transmembrane region" description="Helical" evidence="1">
    <location>
        <begin position="921"/>
        <end position="942"/>
    </location>
</feature>
<comment type="caution">
    <text evidence="2">The sequence shown here is derived from an EMBL/GenBank/DDBJ whole genome shotgun (WGS) entry which is preliminary data.</text>
</comment>
<dbReference type="SUPFAM" id="SSF82866">
    <property type="entry name" value="Multidrug efflux transporter AcrB transmembrane domain"/>
    <property type="match status" value="2"/>
</dbReference>
<feature type="transmembrane region" description="Helical" evidence="1">
    <location>
        <begin position="429"/>
        <end position="450"/>
    </location>
</feature>
<feature type="transmembrane region" description="Helical" evidence="1">
    <location>
        <begin position="531"/>
        <end position="553"/>
    </location>
</feature>
<keyword evidence="3" id="KW-1185">Reference proteome</keyword>
<dbReference type="AlphaFoldDB" id="A0A315ZCJ8"/>
<dbReference type="InterPro" id="IPR027463">
    <property type="entry name" value="AcrB_DN_DC_subdom"/>
</dbReference>
<name>A0A315ZCJ8_SEDFL</name>
<reference evidence="2 3" key="1">
    <citation type="submission" date="2018-03" db="EMBL/GenBank/DDBJ databases">
        <title>Genomic Encyclopedia of Archaeal and Bacterial Type Strains, Phase II (KMG-II): from individual species to whole genera.</title>
        <authorList>
            <person name="Goeker M."/>
        </authorList>
    </citation>
    <scope>NUCLEOTIDE SEQUENCE [LARGE SCALE GENOMIC DNA]</scope>
    <source>
        <strain evidence="2 3">DSM 28229</strain>
    </source>
</reference>
<dbReference type="InterPro" id="IPR001036">
    <property type="entry name" value="Acrflvin-R"/>
</dbReference>
<sequence length="1088" mass="121819">MRKIVENFVKYGILSNTIIALTLIFGALAVATTNKAFFPERPSRYINVSVAYPGASPEEMEEGITQRIEEAIRNIVGIYKINSTSRENFVSVSVETTESADIDEVLTEIKNAVDGISGFPAGAERPIVSKNKARSPVMWLAFTAEQEGVGLNDLKKALQKAEEEMLSSGVVSQINIFGFPSREISIEVSEETLLKYQLTFDEVVRAVRNNNRDVSGGIIKTNDEEIIIRSRARENEAARIGNLVLRASNTGNIIRLSDIGTIKEEFEDVPNYSTYNSKPSAYMFIQKLNSEDLQKVSEFAVNYVEKFNKENSHIHINVAYRFLDMLNQRLDMLISNGAVGVLLVCIALGFFLSLRLSLWVAWGIPSSFLGLFIFGAFAGLTINMISLFGMIMVVGILVDDGIVIAENIYSHFEKGKTPWRAAVDGAMEVIPSVFTSVSTTIVIFIPFLWIEGSLSFLRDLSMVVIFSLAFSLIEAFLVLPAHLASPSVLEKRDPNKKGFYASFRNTAENIINFLRFKIYAPSLEWTIKNRYVSMAIILAAFTITGGLLAGGYIKATFFPRIPFNSLRIDIAFKAGERDTKTTDYIARFDDLVWEMNEDLKRDYNDTTNWIDATISDVGGSKFGSGGHTGKIDIFYKELEDAPFDDIELVNRLQEKIGEVPEAEKLSIGNDNQFGKPVEIRLMSSNAQQLEDATAFLKEKLQGISELQQINDSRDIGKRELQIDLKPQAYALGLERNDIVRQIRQGFFGEEAQRFQKGRDEIRVWVRYPKMGRISIAQLENMKVKFQGKEYFVKELVDYKLERGVASIKHYMGNRTMSVDAELVNPETELPPILEQIDNKIVPELLAKFPDVRKESGGQAEESQRSGQQMMLLFGTGFVMMFIIILLNFRSFYQAVLILAMIPLGWLGSAWGHGIHGLPISMLSGWGMIALAGVIVNDAVVFLDKYNRNLKEGMKAKDAAFSAGIARFRPIMLTSITTVVGLYPLILETSLQAQILIPMALAIAWGVLVGTILILLFFPVLILIFNDIRRSARRLWSWESVTAEEVERVIIDAKKDLLLEDTPTHSNGHAPKSKISLTKLNGHIEDTVH</sequence>
<feature type="transmembrane region" description="Helical" evidence="1">
    <location>
        <begin position="333"/>
        <end position="353"/>
    </location>
</feature>
<feature type="transmembrane region" description="Helical" evidence="1">
    <location>
        <begin position="359"/>
        <end position="380"/>
    </location>
</feature>
<evidence type="ECO:0000313" key="3">
    <source>
        <dbReference type="Proteomes" id="UP000245535"/>
    </source>
</evidence>
<feature type="transmembrane region" description="Helical" evidence="1">
    <location>
        <begin position="387"/>
        <end position="409"/>
    </location>
</feature>
<feature type="transmembrane region" description="Helical" evidence="1">
    <location>
        <begin position="994"/>
        <end position="1024"/>
    </location>
</feature>